<evidence type="ECO:0000256" key="2">
    <source>
        <dbReference type="ARBA" id="ARBA00012438"/>
    </source>
</evidence>
<dbReference type="Gene3D" id="3.40.50.2300">
    <property type="match status" value="1"/>
</dbReference>
<dbReference type="Gene3D" id="3.30.565.10">
    <property type="entry name" value="Histidine kinase-like ATPase, C-terminal domain"/>
    <property type="match status" value="1"/>
</dbReference>
<dbReference type="SUPFAM" id="SSF47384">
    <property type="entry name" value="Homodimeric domain of signal transducing histidine kinase"/>
    <property type="match status" value="1"/>
</dbReference>
<dbReference type="InterPro" id="IPR001789">
    <property type="entry name" value="Sig_transdc_resp-reg_receiver"/>
</dbReference>
<evidence type="ECO:0000259" key="10">
    <source>
        <dbReference type="PROSITE" id="PS50112"/>
    </source>
</evidence>
<feature type="domain" description="Histidine kinase" evidence="8">
    <location>
        <begin position="569"/>
        <end position="790"/>
    </location>
</feature>
<dbReference type="SMART" id="SM00091">
    <property type="entry name" value="PAS"/>
    <property type="match status" value="4"/>
</dbReference>
<sequence length="928" mass="102401">MQYRTAPLTTQASADTSAGDARLHLAMRAAELGFWEWNLLDNTFVYSPRAREICGLPQDDQPLQLEQLQALTHPDDMPRTHAMLLRALDPAVRERQPYEYRVVHPDGQVRWVVATGEATFSTVDGVTRAVRYIGTLQDATEQRQLREALDASQARLHLAIEAGHMAVWEADLRNDTVSGSADLNRVLGFPEDAHPTMEEIRAGYAPGERERLQACMREALARGDRFFESEFRYGHPGGRQRWLLLRAEIELDGGQPARAMGVMMDVTDRRRAEEALRASEARLQLAQRVGDIGVWEWELPSGDARWSREMYLLFGLDPDAGITPEQAWFAGVFPEDRIAVDEAVRHSTENGRSLDVEFRIRANGETRWLRSKGTPVTTPDGRARMIGVNQDVTSSHHQKLALEDRNRALQEEAAQIGRERERLFELSRDMFGVVGFDGDLRATNPAWTRILGYDALDLVARPFLELIEPQDRAGASAVMACLKRGNVAPPFEVRMPCHHGGWRWIAWTAVSEDELVYTVGRDVTHEKLAARELEAANRQLRNQIESRERVEATLRQMQRLEAVGQLTSGVAHDFNNLLTIVLGNLDLIEMAVDEPKVRRRLDLMRQAALRGATLTSQLLAFSRRQRLEPKVLDLNETVQGMSDLLRSTMGGSVAVSAHLQPGLWSALVDPTQIELVILNLAINARDAMPVGGSLAIETANATLDDVQRQPGEPEPGDYVAISVVDTGTGMSEEVSARAFEPFFTTKGVGKGSGLGLAQVLGFAQQSGGGVRIESRQGVGTTVRVYLPRAHAGAAAHASAPASPHPAEPLTQRRFALLVDDDGAVRDVTAARLRKLGFDVVEAGSGGAALDLLERTPQVDLLVADFAMPGMNGVEVAQQARMRRPELPVLFVTGYADQTALAGVGEERVVQKPFRDDELERKVRAVVGG</sequence>
<evidence type="ECO:0000313" key="12">
    <source>
        <dbReference type="EMBL" id="SEI40410.1"/>
    </source>
</evidence>
<organism evidence="12 13">
    <name type="scientific">Frateuria terrea</name>
    <dbReference type="NCBI Taxonomy" id="529704"/>
    <lineage>
        <taxon>Bacteria</taxon>
        <taxon>Pseudomonadati</taxon>
        <taxon>Pseudomonadota</taxon>
        <taxon>Gammaproteobacteria</taxon>
        <taxon>Lysobacterales</taxon>
        <taxon>Rhodanobacteraceae</taxon>
        <taxon>Frateuria</taxon>
    </lineage>
</organism>
<dbReference type="Gene3D" id="1.10.287.130">
    <property type="match status" value="1"/>
</dbReference>
<dbReference type="InterPro" id="IPR001610">
    <property type="entry name" value="PAC"/>
</dbReference>
<dbReference type="NCBIfam" id="TIGR00229">
    <property type="entry name" value="sensory_box"/>
    <property type="match status" value="2"/>
</dbReference>
<dbReference type="InterPro" id="IPR011006">
    <property type="entry name" value="CheY-like_superfamily"/>
</dbReference>
<feature type="coiled-coil region" evidence="7">
    <location>
        <begin position="523"/>
        <end position="560"/>
    </location>
</feature>
<dbReference type="PROSITE" id="PS50113">
    <property type="entry name" value="PAC"/>
    <property type="match status" value="3"/>
</dbReference>
<evidence type="ECO:0000256" key="5">
    <source>
        <dbReference type="ARBA" id="ARBA00022777"/>
    </source>
</evidence>
<feature type="domain" description="PAC" evidence="11">
    <location>
        <begin position="96"/>
        <end position="151"/>
    </location>
</feature>
<dbReference type="Pfam" id="PF00512">
    <property type="entry name" value="HisKA"/>
    <property type="match status" value="1"/>
</dbReference>
<dbReference type="Proteomes" id="UP000199420">
    <property type="component" value="Unassembled WGS sequence"/>
</dbReference>
<dbReference type="InterPro" id="IPR052162">
    <property type="entry name" value="Sensor_kinase/Photoreceptor"/>
</dbReference>
<evidence type="ECO:0000256" key="1">
    <source>
        <dbReference type="ARBA" id="ARBA00000085"/>
    </source>
</evidence>
<feature type="domain" description="Response regulatory" evidence="9">
    <location>
        <begin position="814"/>
        <end position="926"/>
    </location>
</feature>
<dbReference type="SMART" id="SM00086">
    <property type="entry name" value="PAC"/>
    <property type="match status" value="4"/>
</dbReference>
<keyword evidence="3 6" id="KW-0597">Phosphoprotein</keyword>
<dbReference type="STRING" id="529704.SAMN02927913_0378"/>
<dbReference type="InterPro" id="IPR003594">
    <property type="entry name" value="HATPase_dom"/>
</dbReference>
<feature type="modified residue" description="4-aspartylphosphate" evidence="6">
    <location>
        <position position="864"/>
    </location>
</feature>
<dbReference type="SUPFAM" id="SSF52172">
    <property type="entry name" value="CheY-like"/>
    <property type="match status" value="1"/>
</dbReference>
<dbReference type="PROSITE" id="PS50112">
    <property type="entry name" value="PAS"/>
    <property type="match status" value="1"/>
</dbReference>
<evidence type="ECO:0000256" key="3">
    <source>
        <dbReference type="ARBA" id="ARBA00022553"/>
    </source>
</evidence>
<dbReference type="CDD" id="cd00130">
    <property type="entry name" value="PAS"/>
    <property type="match status" value="3"/>
</dbReference>
<evidence type="ECO:0000256" key="6">
    <source>
        <dbReference type="PROSITE-ProRule" id="PRU00169"/>
    </source>
</evidence>
<reference evidence="12 13" key="1">
    <citation type="submission" date="2016-10" db="EMBL/GenBank/DDBJ databases">
        <authorList>
            <person name="de Groot N.N."/>
        </authorList>
    </citation>
    <scope>NUCLEOTIDE SEQUENCE [LARGE SCALE GENOMIC DNA]</scope>
    <source>
        <strain evidence="12 13">DSM 26515</strain>
    </source>
</reference>
<dbReference type="Gene3D" id="3.30.450.20">
    <property type="entry name" value="PAS domain"/>
    <property type="match status" value="4"/>
</dbReference>
<name>A0A1H6QLV2_9GAMM</name>
<keyword evidence="4" id="KW-0808">Transferase</keyword>
<dbReference type="PRINTS" id="PR00344">
    <property type="entry name" value="BCTRLSENSOR"/>
</dbReference>
<feature type="coiled-coil region" evidence="7">
    <location>
        <begin position="399"/>
        <end position="426"/>
    </location>
</feature>
<dbReference type="SMART" id="SM00388">
    <property type="entry name" value="HisKA"/>
    <property type="match status" value="1"/>
</dbReference>
<evidence type="ECO:0000259" key="8">
    <source>
        <dbReference type="PROSITE" id="PS50109"/>
    </source>
</evidence>
<feature type="domain" description="PAC" evidence="11">
    <location>
        <begin position="227"/>
        <end position="278"/>
    </location>
</feature>
<evidence type="ECO:0000256" key="4">
    <source>
        <dbReference type="ARBA" id="ARBA00022679"/>
    </source>
</evidence>
<dbReference type="EC" id="2.7.13.3" evidence="2"/>
<dbReference type="InterPro" id="IPR013655">
    <property type="entry name" value="PAS_fold_3"/>
</dbReference>
<dbReference type="PROSITE" id="PS50110">
    <property type="entry name" value="RESPONSE_REGULATORY"/>
    <property type="match status" value="1"/>
</dbReference>
<proteinExistence type="predicted"/>
<dbReference type="SUPFAM" id="SSF55785">
    <property type="entry name" value="PYP-like sensor domain (PAS domain)"/>
    <property type="match status" value="4"/>
</dbReference>
<dbReference type="Pfam" id="PF00072">
    <property type="entry name" value="Response_reg"/>
    <property type="match status" value="1"/>
</dbReference>
<dbReference type="InterPro" id="IPR036890">
    <property type="entry name" value="HATPase_C_sf"/>
</dbReference>
<dbReference type="RefSeq" id="WP_091332989.1">
    <property type="nucleotide sequence ID" value="NZ_FNYC01000001.1"/>
</dbReference>
<dbReference type="Pfam" id="PF02518">
    <property type="entry name" value="HATPase_c"/>
    <property type="match status" value="1"/>
</dbReference>
<accession>A0A1H6QLV2</accession>
<protein>
    <recommendedName>
        <fullName evidence="2">histidine kinase</fullName>
        <ecNumber evidence="2">2.7.13.3</ecNumber>
    </recommendedName>
</protein>
<dbReference type="InterPro" id="IPR004358">
    <property type="entry name" value="Sig_transdc_His_kin-like_C"/>
</dbReference>
<gene>
    <name evidence="12" type="ORF">SAMN04487997_0463</name>
</gene>
<dbReference type="SMART" id="SM00448">
    <property type="entry name" value="REC"/>
    <property type="match status" value="1"/>
</dbReference>
<dbReference type="Pfam" id="PF08447">
    <property type="entry name" value="PAS_3"/>
    <property type="match status" value="4"/>
</dbReference>
<dbReference type="OrthoDB" id="9770473at2"/>
<comment type="catalytic activity">
    <reaction evidence="1">
        <text>ATP + protein L-histidine = ADP + protein N-phospho-L-histidine.</text>
        <dbReference type="EC" id="2.7.13.3"/>
    </reaction>
</comment>
<evidence type="ECO:0000259" key="11">
    <source>
        <dbReference type="PROSITE" id="PS50113"/>
    </source>
</evidence>
<dbReference type="SUPFAM" id="SSF55874">
    <property type="entry name" value="ATPase domain of HSP90 chaperone/DNA topoisomerase II/histidine kinase"/>
    <property type="match status" value="1"/>
</dbReference>
<dbReference type="CDD" id="cd00082">
    <property type="entry name" value="HisKA"/>
    <property type="match status" value="1"/>
</dbReference>
<keyword evidence="13" id="KW-1185">Reference proteome</keyword>
<dbReference type="InterPro" id="IPR036097">
    <property type="entry name" value="HisK_dim/P_sf"/>
</dbReference>
<keyword evidence="7" id="KW-0175">Coiled coil</keyword>
<dbReference type="InterPro" id="IPR003661">
    <property type="entry name" value="HisK_dim/P_dom"/>
</dbReference>
<dbReference type="InterPro" id="IPR005467">
    <property type="entry name" value="His_kinase_dom"/>
</dbReference>
<feature type="domain" description="PAS" evidence="10">
    <location>
        <begin position="416"/>
        <end position="472"/>
    </location>
</feature>
<keyword evidence="5" id="KW-0418">Kinase</keyword>
<dbReference type="InterPro" id="IPR035965">
    <property type="entry name" value="PAS-like_dom_sf"/>
</dbReference>
<dbReference type="PANTHER" id="PTHR43304:SF1">
    <property type="entry name" value="PAC DOMAIN-CONTAINING PROTEIN"/>
    <property type="match status" value="1"/>
</dbReference>
<dbReference type="Gene3D" id="2.10.70.100">
    <property type="match status" value="3"/>
</dbReference>
<dbReference type="PROSITE" id="PS50109">
    <property type="entry name" value="HIS_KIN"/>
    <property type="match status" value="1"/>
</dbReference>
<feature type="domain" description="PAC" evidence="11">
    <location>
        <begin position="352"/>
        <end position="404"/>
    </location>
</feature>
<dbReference type="GO" id="GO:0000155">
    <property type="term" value="F:phosphorelay sensor kinase activity"/>
    <property type="evidence" value="ECO:0007669"/>
    <property type="project" value="InterPro"/>
</dbReference>
<dbReference type="InterPro" id="IPR000700">
    <property type="entry name" value="PAS-assoc_C"/>
</dbReference>
<evidence type="ECO:0000313" key="13">
    <source>
        <dbReference type="Proteomes" id="UP000199420"/>
    </source>
</evidence>
<evidence type="ECO:0000256" key="7">
    <source>
        <dbReference type="SAM" id="Coils"/>
    </source>
</evidence>
<dbReference type="PANTHER" id="PTHR43304">
    <property type="entry name" value="PHYTOCHROME-LIKE PROTEIN CPH1"/>
    <property type="match status" value="1"/>
</dbReference>
<dbReference type="SMART" id="SM00387">
    <property type="entry name" value="HATPase_c"/>
    <property type="match status" value="1"/>
</dbReference>
<evidence type="ECO:0000259" key="9">
    <source>
        <dbReference type="PROSITE" id="PS50110"/>
    </source>
</evidence>
<dbReference type="EMBL" id="FNYC01000001">
    <property type="protein sequence ID" value="SEI40410.1"/>
    <property type="molecule type" value="Genomic_DNA"/>
</dbReference>
<dbReference type="AlphaFoldDB" id="A0A1H6QLV2"/>
<dbReference type="InterPro" id="IPR000014">
    <property type="entry name" value="PAS"/>
</dbReference>